<reference evidence="5 6" key="1">
    <citation type="submission" date="2019-07" db="EMBL/GenBank/DDBJ databases">
        <title>Complete Genome Sequence of Leptotrichia trevisanii Strain JMUB3935.</title>
        <authorList>
            <person name="Watanabe S."/>
            <person name="Cui L."/>
        </authorList>
    </citation>
    <scope>NUCLEOTIDE SEQUENCE [LARGE SCALE GENOMIC DNA]</scope>
    <source>
        <strain evidence="5 6">JMUB3935</strain>
    </source>
</reference>
<dbReference type="Proteomes" id="UP000321378">
    <property type="component" value="Chromosome"/>
</dbReference>
<protein>
    <recommendedName>
        <fullName evidence="4">HTH hxlR-type domain-containing protein</fullName>
    </recommendedName>
</protein>
<dbReference type="PROSITE" id="PS51118">
    <property type="entry name" value="HTH_HXLR"/>
    <property type="match status" value="1"/>
</dbReference>
<evidence type="ECO:0000259" key="4">
    <source>
        <dbReference type="PROSITE" id="PS51118"/>
    </source>
</evidence>
<dbReference type="SUPFAM" id="SSF46785">
    <property type="entry name" value="Winged helix' DNA-binding domain"/>
    <property type="match status" value="1"/>
</dbReference>
<dbReference type="PANTHER" id="PTHR33204">
    <property type="entry name" value="TRANSCRIPTIONAL REGULATOR, MARR FAMILY"/>
    <property type="match status" value="1"/>
</dbReference>
<evidence type="ECO:0000313" key="5">
    <source>
        <dbReference type="EMBL" id="BBM51151.1"/>
    </source>
</evidence>
<dbReference type="AlphaFoldDB" id="A0A510KKI0"/>
<dbReference type="InterPro" id="IPR036390">
    <property type="entry name" value="WH_DNA-bd_sf"/>
</dbReference>
<feature type="domain" description="HTH hxlR-type" evidence="4">
    <location>
        <begin position="8"/>
        <end position="93"/>
    </location>
</feature>
<dbReference type="Pfam" id="PF01638">
    <property type="entry name" value="HxlR"/>
    <property type="match status" value="1"/>
</dbReference>
<organism evidence="5 6">
    <name type="scientific">Leptotrichia trevisanii</name>
    <dbReference type="NCBI Taxonomy" id="109328"/>
    <lineage>
        <taxon>Bacteria</taxon>
        <taxon>Fusobacteriati</taxon>
        <taxon>Fusobacteriota</taxon>
        <taxon>Fusobacteriia</taxon>
        <taxon>Fusobacteriales</taxon>
        <taxon>Leptotrichiaceae</taxon>
        <taxon>Leptotrichia</taxon>
    </lineage>
</organism>
<dbReference type="PANTHER" id="PTHR33204:SF29">
    <property type="entry name" value="TRANSCRIPTIONAL REGULATOR"/>
    <property type="match status" value="1"/>
</dbReference>
<evidence type="ECO:0000256" key="1">
    <source>
        <dbReference type="ARBA" id="ARBA00023015"/>
    </source>
</evidence>
<evidence type="ECO:0000256" key="3">
    <source>
        <dbReference type="ARBA" id="ARBA00023163"/>
    </source>
</evidence>
<evidence type="ECO:0000313" key="6">
    <source>
        <dbReference type="Proteomes" id="UP000321378"/>
    </source>
</evidence>
<name>A0A510KKI0_9FUSO</name>
<dbReference type="InterPro" id="IPR002577">
    <property type="entry name" value="HTH_HxlR"/>
</dbReference>
<dbReference type="GO" id="GO:0003677">
    <property type="term" value="F:DNA binding"/>
    <property type="evidence" value="ECO:0007669"/>
    <property type="project" value="UniProtKB-KW"/>
</dbReference>
<proteinExistence type="predicted"/>
<gene>
    <name evidence="5" type="ORF">JMUB3935_0101</name>
</gene>
<dbReference type="EMBL" id="AP019840">
    <property type="protein sequence ID" value="BBM51151.1"/>
    <property type="molecule type" value="Genomic_DNA"/>
</dbReference>
<accession>A0A510KKI0</accession>
<keyword evidence="1" id="KW-0805">Transcription regulation</keyword>
<dbReference type="InterPro" id="IPR036388">
    <property type="entry name" value="WH-like_DNA-bd_sf"/>
</dbReference>
<sequence length="93" mass="10961">MENKKMDCMKKDIDIKDTGFGHILSLIGGKYKIMIIYKLYKTQPYIRYNELKRSIGKISFKTLTATLKELENDGLITRKTNYKKSSINFKVFR</sequence>
<keyword evidence="2" id="KW-0238">DNA-binding</keyword>
<evidence type="ECO:0000256" key="2">
    <source>
        <dbReference type="ARBA" id="ARBA00023125"/>
    </source>
</evidence>
<keyword evidence="3" id="KW-0804">Transcription</keyword>
<dbReference type="RefSeq" id="WP_146995761.1">
    <property type="nucleotide sequence ID" value="NZ_AP019840.1"/>
</dbReference>
<dbReference type="Gene3D" id="1.10.10.10">
    <property type="entry name" value="Winged helix-like DNA-binding domain superfamily/Winged helix DNA-binding domain"/>
    <property type="match status" value="1"/>
</dbReference>